<evidence type="ECO:0000313" key="7">
    <source>
        <dbReference type="Proteomes" id="UP000287687"/>
    </source>
</evidence>
<keyword evidence="2 4" id="KW-0238">DNA-binding</keyword>
<sequence length="199" mass="22453">MTQEQVAEAARRENVCRILDAAERLFKHYGYAKTNVADIARDLGMSSANIYRFFSSKTDIHHALAHRMMEASYQAAVSVADRKASASERLKDFTLSQFKITVDTMLDEKKVHEMVVVAIEQNWPVIEAHIERLRLLVERMITEGIAAGEFREQEPALAAECFMSATVILCHPQLVAKCLAKSRISTPEDLIEFGLRALK</sequence>
<organism evidence="6 7">
    <name type="scientific">Neorhizobium lilium</name>
    <dbReference type="NCBI Taxonomy" id="2503024"/>
    <lineage>
        <taxon>Bacteria</taxon>
        <taxon>Pseudomonadati</taxon>
        <taxon>Pseudomonadota</taxon>
        <taxon>Alphaproteobacteria</taxon>
        <taxon>Hyphomicrobiales</taxon>
        <taxon>Rhizobiaceae</taxon>
        <taxon>Rhizobium/Agrobacterium group</taxon>
        <taxon>Neorhizobium</taxon>
    </lineage>
</organism>
<dbReference type="Pfam" id="PF00440">
    <property type="entry name" value="TetR_N"/>
    <property type="match status" value="1"/>
</dbReference>
<accession>A0A3S3RLI0</accession>
<proteinExistence type="predicted"/>
<reference evidence="6 7" key="1">
    <citation type="submission" date="2019-01" db="EMBL/GenBank/DDBJ databases">
        <title>The draft genome of Rhizobium sp. 24NR.</title>
        <authorList>
            <person name="Liu L."/>
            <person name="Liang L."/>
            <person name="Shi S."/>
            <person name="Xu L."/>
            <person name="Wang X."/>
            <person name="Li L."/>
            <person name="Zhang X."/>
        </authorList>
    </citation>
    <scope>NUCLEOTIDE SEQUENCE [LARGE SCALE GENOMIC DNA]</scope>
    <source>
        <strain evidence="6 7">24NR</strain>
    </source>
</reference>
<dbReference type="PANTHER" id="PTHR30055">
    <property type="entry name" value="HTH-TYPE TRANSCRIPTIONAL REGULATOR RUTR"/>
    <property type="match status" value="1"/>
</dbReference>
<dbReference type="Pfam" id="PF17935">
    <property type="entry name" value="TetR_C_27"/>
    <property type="match status" value="1"/>
</dbReference>
<evidence type="ECO:0000256" key="3">
    <source>
        <dbReference type="ARBA" id="ARBA00023163"/>
    </source>
</evidence>
<dbReference type="OrthoDB" id="9802802at2"/>
<comment type="caution">
    <text evidence="6">The sequence shown here is derived from an EMBL/GenBank/DDBJ whole genome shotgun (WGS) entry which is preliminary data.</text>
</comment>
<dbReference type="RefSeq" id="WP_128443230.1">
    <property type="nucleotide sequence ID" value="NZ_SBIP01000002.1"/>
</dbReference>
<keyword evidence="3" id="KW-0804">Transcription</keyword>
<dbReference type="InterPro" id="IPR036271">
    <property type="entry name" value="Tet_transcr_reg_TetR-rel_C_sf"/>
</dbReference>
<dbReference type="SUPFAM" id="SSF48498">
    <property type="entry name" value="Tetracyclin repressor-like, C-terminal domain"/>
    <property type="match status" value="1"/>
</dbReference>
<dbReference type="PROSITE" id="PS50977">
    <property type="entry name" value="HTH_TETR_2"/>
    <property type="match status" value="1"/>
</dbReference>
<feature type="domain" description="HTH tetR-type" evidence="5">
    <location>
        <begin position="12"/>
        <end position="72"/>
    </location>
</feature>
<dbReference type="Proteomes" id="UP000287687">
    <property type="component" value="Unassembled WGS sequence"/>
</dbReference>
<dbReference type="PANTHER" id="PTHR30055:SF151">
    <property type="entry name" value="TRANSCRIPTIONAL REGULATORY PROTEIN"/>
    <property type="match status" value="1"/>
</dbReference>
<dbReference type="SUPFAM" id="SSF46689">
    <property type="entry name" value="Homeodomain-like"/>
    <property type="match status" value="1"/>
</dbReference>
<dbReference type="InterPro" id="IPR050109">
    <property type="entry name" value="HTH-type_TetR-like_transc_reg"/>
</dbReference>
<evidence type="ECO:0000256" key="1">
    <source>
        <dbReference type="ARBA" id="ARBA00023015"/>
    </source>
</evidence>
<protein>
    <submittedName>
        <fullName evidence="6">TetR/AcrR family transcriptional regulator</fullName>
    </submittedName>
</protein>
<keyword evidence="1" id="KW-0805">Transcription regulation</keyword>
<name>A0A3S3RLI0_9HYPH</name>
<evidence type="ECO:0000256" key="2">
    <source>
        <dbReference type="ARBA" id="ARBA00023125"/>
    </source>
</evidence>
<evidence type="ECO:0000256" key="4">
    <source>
        <dbReference type="PROSITE-ProRule" id="PRU00335"/>
    </source>
</evidence>
<dbReference type="GO" id="GO:0003700">
    <property type="term" value="F:DNA-binding transcription factor activity"/>
    <property type="evidence" value="ECO:0007669"/>
    <property type="project" value="TreeGrafter"/>
</dbReference>
<dbReference type="AlphaFoldDB" id="A0A3S3RLI0"/>
<evidence type="ECO:0000313" key="6">
    <source>
        <dbReference type="EMBL" id="RWX79256.1"/>
    </source>
</evidence>
<dbReference type="EMBL" id="SBIP01000002">
    <property type="protein sequence ID" value="RWX79256.1"/>
    <property type="molecule type" value="Genomic_DNA"/>
</dbReference>
<gene>
    <name evidence="6" type="ORF">EPK99_11915</name>
</gene>
<dbReference type="InterPro" id="IPR009057">
    <property type="entry name" value="Homeodomain-like_sf"/>
</dbReference>
<dbReference type="Gene3D" id="1.10.357.10">
    <property type="entry name" value="Tetracycline Repressor, domain 2"/>
    <property type="match status" value="1"/>
</dbReference>
<feature type="DNA-binding region" description="H-T-H motif" evidence="4">
    <location>
        <begin position="35"/>
        <end position="54"/>
    </location>
</feature>
<dbReference type="InterPro" id="IPR001647">
    <property type="entry name" value="HTH_TetR"/>
</dbReference>
<dbReference type="PRINTS" id="PR00455">
    <property type="entry name" value="HTHTETR"/>
</dbReference>
<dbReference type="GO" id="GO:0000976">
    <property type="term" value="F:transcription cis-regulatory region binding"/>
    <property type="evidence" value="ECO:0007669"/>
    <property type="project" value="TreeGrafter"/>
</dbReference>
<evidence type="ECO:0000259" key="5">
    <source>
        <dbReference type="PROSITE" id="PS50977"/>
    </source>
</evidence>
<keyword evidence="7" id="KW-1185">Reference proteome</keyword>
<dbReference type="InterPro" id="IPR041478">
    <property type="entry name" value="TetR_C_27"/>
</dbReference>